<gene>
    <name evidence="5" type="ORF">LUCI_0286</name>
</gene>
<proteinExistence type="predicted"/>
<dbReference type="OrthoDB" id="9791143at2"/>
<evidence type="ECO:0000313" key="6">
    <source>
        <dbReference type="Proteomes" id="UP000277811"/>
    </source>
</evidence>
<dbReference type="InterPro" id="IPR002577">
    <property type="entry name" value="HTH_HxlR"/>
</dbReference>
<dbReference type="RefSeq" id="WP_122626087.1">
    <property type="nucleotide sequence ID" value="NZ_UPPP01000052.1"/>
</dbReference>
<dbReference type="InterPro" id="IPR036388">
    <property type="entry name" value="WH-like_DNA-bd_sf"/>
</dbReference>
<keyword evidence="3" id="KW-0804">Transcription</keyword>
<dbReference type="InterPro" id="IPR011991">
    <property type="entry name" value="ArsR-like_HTH"/>
</dbReference>
<feature type="domain" description="HTH hxlR-type" evidence="4">
    <location>
        <begin position="11"/>
        <end position="109"/>
    </location>
</feature>
<organism evidence="5 6">
    <name type="scientific">Lucifera butyrica</name>
    <dbReference type="NCBI Taxonomy" id="1351585"/>
    <lineage>
        <taxon>Bacteria</taxon>
        <taxon>Bacillati</taxon>
        <taxon>Bacillota</taxon>
        <taxon>Negativicutes</taxon>
        <taxon>Veillonellales</taxon>
        <taxon>Veillonellaceae</taxon>
        <taxon>Lucifera</taxon>
    </lineage>
</organism>
<reference evidence="5 6" key="1">
    <citation type="submission" date="2018-06" db="EMBL/GenBank/DDBJ databases">
        <authorList>
            <person name="Strepis N."/>
        </authorList>
    </citation>
    <scope>NUCLEOTIDE SEQUENCE [LARGE SCALE GENOMIC DNA]</scope>
    <source>
        <strain evidence="5">LUCI</strain>
    </source>
</reference>
<dbReference type="CDD" id="cd00090">
    <property type="entry name" value="HTH_ARSR"/>
    <property type="match status" value="1"/>
</dbReference>
<dbReference type="Gene3D" id="1.10.10.10">
    <property type="entry name" value="Winged helix-like DNA-binding domain superfamily/Winged helix DNA-binding domain"/>
    <property type="match status" value="1"/>
</dbReference>
<sequence>MIKFKNMEYHCSMELTLALIGGKWKSLILWHLGEQTLRFSELRKLLPQVTQKMLTQQLRELEENGLVHRFIYTQIPPKVEYSLTPAGKSLLPILATLCQWGQNYANQVESNGDKTPVTNG</sequence>
<evidence type="ECO:0000256" key="2">
    <source>
        <dbReference type="ARBA" id="ARBA00023125"/>
    </source>
</evidence>
<evidence type="ECO:0000256" key="1">
    <source>
        <dbReference type="ARBA" id="ARBA00023015"/>
    </source>
</evidence>
<evidence type="ECO:0000259" key="4">
    <source>
        <dbReference type="PROSITE" id="PS51118"/>
    </source>
</evidence>
<dbReference type="PANTHER" id="PTHR33204:SF29">
    <property type="entry name" value="TRANSCRIPTIONAL REGULATOR"/>
    <property type="match status" value="1"/>
</dbReference>
<dbReference type="PANTHER" id="PTHR33204">
    <property type="entry name" value="TRANSCRIPTIONAL REGULATOR, MARR FAMILY"/>
    <property type="match status" value="1"/>
</dbReference>
<dbReference type="GO" id="GO:0003677">
    <property type="term" value="F:DNA binding"/>
    <property type="evidence" value="ECO:0007669"/>
    <property type="project" value="UniProtKB-KW"/>
</dbReference>
<keyword evidence="6" id="KW-1185">Reference proteome</keyword>
<dbReference type="EMBL" id="UPPP01000052">
    <property type="protein sequence ID" value="VBB05080.1"/>
    <property type="molecule type" value="Genomic_DNA"/>
</dbReference>
<dbReference type="Proteomes" id="UP000277811">
    <property type="component" value="Unassembled WGS sequence"/>
</dbReference>
<dbReference type="PROSITE" id="PS51118">
    <property type="entry name" value="HTH_HXLR"/>
    <property type="match status" value="1"/>
</dbReference>
<dbReference type="SUPFAM" id="SSF46785">
    <property type="entry name" value="Winged helix' DNA-binding domain"/>
    <property type="match status" value="1"/>
</dbReference>
<keyword evidence="1" id="KW-0805">Transcription regulation</keyword>
<evidence type="ECO:0000256" key="3">
    <source>
        <dbReference type="ARBA" id="ARBA00023163"/>
    </source>
</evidence>
<name>A0A498R2T5_9FIRM</name>
<dbReference type="InterPro" id="IPR036390">
    <property type="entry name" value="WH_DNA-bd_sf"/>
</dbReference>
<keyword evidence="2" id="KW-0238">DNA-binding</keyword>
<protein>
    <recommendedName>
        <fullName evidence="4">HTH hxlR-type domain-containing protein</fullName>
    </recommendedName>
</protein>
<accession>A0A498R2T5</accession>
<evidence type="ECO:0000313" key="5">
    <source>
        <dbReference type="EMBL" id="VBB05080.1"/>
    </source>
</evidence>
<dbReference type="AlphaFoldDB" id="A0A498R2T5"/>
<dbReference type="Pfam" id="PF01638">
    <property type="entry name" value="HxlR"/>
    <property type="match status" value="1"/>
</dbReference>